<sequence>MTVDALTERARDFLPVGVPVFHILLALGADTLHGYGILESIEAKTGGEASILPGTLYATMNRMQDDGLIEEADRPEGADARRKYYRRTALGGAVVAAEARRLQLLVEVARRDLPEGAGGPATGDPTAR</sequence>
<dbReference type="Pfam" id="PF03551">
    <property type="entry name" value="PadR"/>
    <property type="match status" value="1"/>
</dbReference>
<dbReference type="EMBL" id="JBBHLI010000012">
    <property type="protein sequence ID" value="MEK9502579.1"/>
    <property type="molecule type" value="Genomic_DNA"/>
</dbReference>
<keyword evidence="3" id="KW-1185">Reference proteome</keyword>
<dbReference type="PANTHER" id="PTHR33169:SF13">
    <property type="entry name" value="PADR-FAMILY TRANSCRIPTIONAL REGULATOR"/>
    <property type="match status" value="1"/>
</dbReference>
<comment type="caution">
    <text evidence="2">The sequence shown here is derived from an EMBL/GenBank/DDBJ whole genome shotgun (WGS) entry which is preliminary data.</text>
</comment>
<organism evidence="2 3">
    <name type="scientific">Gaopeijia maritima</name>
    <dbReference type="NCBI Taxonomy" id="3119007"/>
    <lineage>
        <taxon>Bacteria</taxon>
        <taxon>Pseudomonadati</taxon>
        <taxon>Gemmatimonadota</taxon>
        <taxon>Longimicrobiia</taxon>
        <taxon>Gaopeijiales</taxon>
        <taxon>Gaopeijiaceae</taxon>
        <taxon>Gaopeijia</taxon>
    </lineage>
</organism>
<gene>
    <name evidence="2" type="ORF">WI372_16415</name>
</gene>
<reference evidence="2 3" key="1">
    <citation type="submission" date="2024-02" db="EMBL/GenBank/DDBJ databases">
        <title>A novel Gemmatimonadota bacterium.</title>
        <authorList>
            <person name="Du Z.-J."/>
            <person name="Ye Y.-Q."/>
        </authorList>
    </citation>
    <scope>NUCLEOTIDE SEQUENCE [LARGE SCALE GENOMIC DNA]</scope>
    <source>
        <strain evidence="2 3">DH-20</strain>
    </source>
</reference>
<name>A0ABU9EEK9_9BACT</name>
<dbReference type="InterPro" id="IPR005149">
    <property type="entry name" value="Tscrpt_reg_PadR_N"/>
</dbReference>
<dbReference type="RefSeq" id="WP_405282580.1">
    <property type="nucleotide sequence ID" value="NZ_CP144380.1"/>
</dbReference>
<dbReference type="InterPro" id="IPR052509">
    <property type="entry name" value="Metal_resp_DNA-bind_regulator"/>
</dbReference>
<dbReference type="InterPro" id="IPR036390">
    <property type="entry name" value="WH_DNA-bd_sf"/>
</dbReference>
<feature type="domain" description="Transcription regulator PadR N-terminal" evidence="1">
    <location>
        <begin position="23"/>
        <end position="95"/>
    </location>
</feature>
<dbReference type="Gene3D" id="1.10.10.10">
    <property type="entry name" value="Winged helix-like DNA-binding domain superfamily/Winged helix DNA-binding domain"/>
    <property type="match status" value="1"/>
</dbReference>
<proteinExistence type="predicted"/>
<dbReference type="InterPro" id="IPR036388">
    <property type="entry name" value="WH-like_DNA-bd_sf"/>
</dbReference>
<dbReference type="SUPFAM" id="SSF46785">
    <property type="entry name" value="Winged helix' DNA-binding domain"/>
    <property type="match status" value="1"/>
</dbReference>
<dbReference type="PANTHER" id="PTHR33169">
    <property type="entry name" value="PADR-FAMILY TRANSCRIPTIONAL REGULATOR"/>
    <property type="match status" value="1"/>
</dbReference>
<dbReference type="Proteomes" id="UP001484239">
    <property type="component" value="Unassembled WGS sequence"/>
</dbReference>
<evidence type="ECO:0000313" key="3">
    <source>
        <dbReference type="Proteomes" id="UP001484239"/>
    </source>
</evidence>
<evidence type="ECO:0000259" key="1">
    <source>
        <dbReference type="Pfam" id="PF03551"/>
    </source>
</evidence>
<protein>
    <submittedName>
        <fullName evidence="2">PadR family transcriptional regulator</fullName>
    </submittedName>
</protein>
<accession>A0ABU9EEK9</accession>
<evidence type="ECO:0000313" key="2">
    <source>
        <dbReference type="EMBL" id="MEK9502579.1"/>
    </source>
</evidence>